<evidence type="ECO:0000313" key="2">
    <source>
        <dbReference type="Ensembl" id="ENSMFAP00000056297.1"/>
    </source>
</evidence>
<dbReference type="Proteomes" id="UP000233100">
    <property type="component" value="Chromosome 16"/>
</dbReference>
<proteinExistence type="predicted"/>
<dbReference type="PRINTS" id="PR02045">
    <property type="entry name" value="F138DOMAIN"/>
</dbReference>
<sequence length="124" mass="13931">MMTRKKKDLYVFGSEVASIIFWHILFLFCFRQVLTLLPRLEYSGAISVHCNLCLPGSSDFHAPASQVATSIGMCHHTWLIFVFLVEMGFYHGGQAGLELLISSDPPTSACQSGWDYRFEPPCPL</sequence>
<organism evidence="2 3">
    <name type="scientific">Macaca fascicularis</name>
    <name type="common">Crab-eating macaque</name>
    <name type="synonym">Cynomolgus monkey</name>
    <dbReference type="NCBI Taxonomy" id="9541"/>
    <lineage>
        <taxon>Eukaryota</taxon>
        <taxon>Metazoa</taxon>
        <taxon>Chordata</taxon>
        <taxon>Craniata</taxon>
        <taxon>Vertebrata</taxon>
        <taxon>Euteleostomi</taxon>
        <taxon>Mammalia</taxon>
        <taxon>Eutheria</taxon>
        <taxon>Euarchontoglires</taxon>
        <taxon>Primates</taxon>
        <taxon>Haplorrhini</taxon>
        <taxon>Catarrhini</taxon>
        <taxon>Cercopithecidae</taxon>
        <taxon>Cercopithecinae</taxon>
        <taxon>Macaca</taxon>
    </lineage>
</organism>
<dbReference type="AlphaFoldDB" id="A0A7N9CUM2"/>
<keyword evidence="1" id="KW-0472">Membrane</keyword>
<dbReference type="GeneTree" id="ENSGT01150000286943"/>
<dbReference type="PANTHER" id="PTHR12138">
    <property type="entry name" value="PRIMATE-EXPANDED PROTEIN FAMILY"/>
    <property type="match status" value="1"/>
</dbReference>
<reference evidence="2" key="2">
    <citation type="submission" date="2025-08" db="UniProtKB">
        <authorList>
            <consortium name="Ensembl"/>
        </authorList>
    </citation>
    <scope>IDENTIFICATION</scope>
</reference>
<feature type="transmembrane region" description="Helical" evidence="1">
    <location>
        <begin position="9"/>
        <end position="28"/>
    </location>
</feature>
<reference evidence="2" key="3">
    <citation type="submission" date="2025-09" db="UniProtKB">
        <authorList>
            <consortium name="Ensembl"/>
        </authorList>
    </citation>
    <scope>IDENTIFICATION</scope>
</reference>
<evidence type="ECO:0000313" key="3">
    <source>
        <dbReference type="Proteomes" id="UP000233100"/>
    </source>
</evidence>
<keyword evidence="3" id="KW-1185">Reference proteome</keyword>
<keyword evidence="1" id="KW-0812">Transmembrane</keyword>
<dbReference type="PANTHER" id="PTHR12138:SF162">
    <property type="entry name" value="CHROMOSOME UNDETERMINED SCAFFOLD_275, WHOLE GENOME SHOTGUN SEQUENCE"/>
    <property type="match status" value="1"/>
</dbReference>
<name>A0A7N9CUM2_MACFA</name>
<protein>
    <submittedName>
        <fullName evidence="2">Uncharacterized protein</fullName>
    </submittedName>
</protein>
<reference evidence="2 3" key="1">
    <citation type="submission" date="2013-03" db="EMBL/GenBank/DDBJ databases">
        <authorList>
            <person name="Warren W."/>
            <person name="Wilson R.K."/>
        </authorList>
    </citation>
    <scope>NUCLEOTIDE SEQUENCE</scope>
</reference>
<accession>A0A7N9CUM2</accession>
<evidence type="ECO:0000256" key="1">
    <source>
        <dbReference type="SAM" id="Phobius"/>
    </source>
</evidence>
<keyword evidence="1" id="KW-1133">Transmembrane helix</keyword>
<dbReference type="Ensembl" id="ENSMFAT00000095982.1">
    <property type="protein sequence ID" value="ENSMFAP00000056297.1"/>
    <property type="gene ID" value="ENSMFAG00000060869.1"/>
</dbReference>